<dbReference type="Pfam" id="PF00535">
    <property type="entry name" value="Glycos_transf_2"/>
    <property type="match status" value="1"/>
</dbReference>
<name>A0A0G1BRD0_9BACT</name>
<dbReference type="SUPFAM" id="SSF53448">
    <property type="entry name" value="Nucleotide-diphospho-sugar transferases"/>
    <property type="match status" value="1"/>
</dbReference>
<proteinExistence type="predicted"/>
<dbReference type="PANTHER" id="PTHR43179:SF7">
    <property type="entry name" value="RHAMNOSYLTRANSFERASE WBBL"/>
    <property type="match status" value="1"/>
</dbReference>
<reference evidence="2 3" key="1">
    <citation type="journal article" date="2015" name="Nature">
        <title>rRNA introns, odd ribosomes, and small enigmatic genomes across a large radiation of phyla.</title>
        <authorList>
            <person name="Brown C.T."/>
            <person name="Hug L.A."/>
            <person name="Thomas B.C."/>
            <person name="Sharon I."/>
            <person name="Castelle C.J."/>
            <person name="Singh A."/>
            <person name="Wilkins M.J."/>
            <person name="Williams K.H."/>
            <person name="Banfield J.F."/>
        </authorList>
    </citation>
    <scope>NUCLEOTIDE SEQUENCE [LARGE SCALE GENOMIC DNA]</scope>
</reference>
<dbReference type="CDD" id="cd04186">
    <property type="entry name" value="GT_2_like_c"/>
    <property type="match status" value="1"/>
</dbReference>
<dbReference type="PANTHER" id="PTHR43179">
    <property type="entry name" value="RHAMNOSYLTRANSFERASE WBBL"/>
    <property type="match status" value="1"/>
</dbReference>
<dbReference type="AlphaFoldDB" id="A0A0G1BRD0"/>
<accession>A0A0G1BRD0</accession>
<sequence>MKLSIVVLNYKTKNLLKYFLKGVFEFKFPWQWEIVVVDNNSGDGTGKMIRQEFPVVKFVQSPKNLGMGGGNNFGIVNSSGEYMLIANPDITVSQTAIEKMIDFMEHREDVGIVGPRIKNPDGTRQETCYRWPGWFTFLYRRTFLGQTDSGKKHLHHFLYRDIDLGGPLSVDWVLGGCFLVRRFAFNAVGLFDPRFFLFLEDTDLCRRMWQKNFSVWYYPPAEVIHLPHRLSAGSRSPKDLFSKLTWIHLASWLKYFWKWRQGTNNEL</sequence>
<evidence type="ECO:0000313" key="3">
    <source>
        <dbReference type="Proteomes" id="UP000034516"/>
    </source>
</evidence>
<gene>
    <name evidence="2" type="ORF">UV02_C0049G0004</name>
</gene>
<dbReference type="Proteomes" id="UP000034516">
    <property type="component" value="Unassembled WGS sequence"/>
</dbReference>
<protein>
    <recommendedName>
        <fullName evidence="1">Glycosyltransferase 2-like domain-containing protein</fullName>
    </recommendedName>
</protein>
<dbReference type="EMBL" id="LCCW01000049">
    <property type="protein sequence ID" value="KKS40013.1"/>
    <property type="molecule type" value="Genomic_DNA"/>
</dbReference>
<dbReference type="InterPro" id="IPR029044">
    <property type="entry name" value="Nucleotide-diphossugar_trans"/>
</dbReference>
<dbReference type="PATRIC" id="fig|1618677.3.peg.800"/>
<feature type="domain" description="Glycosyltransferase 2-like" evidence="1">
    <location>
        <begin position="4"/>
        <end position="153"/>
    </location>
</feature>
<evidence type="ECO:0000259" key="1">
    <source>
        <dbReference type="Pfam" id="PF00535"/>
    </source>
</evidence>
<evidence type="ECO:0000313" key="2">
    <source>
        <dbReference type="EMBL" id="KKS40013.1"/>
    </source>
</evidence>
<dbReference type="InterPro" id="IPR001173">
    <property type="entry name" value="Glyco_trans_2-like"/>
</dbReference>
<organism evidence="2 3">
    <name type="scientific">Candidatus Kuenenbacteria bacterium GW2011_GWA2_42_15</name>
    <dbReference type="NCBI Taxonomy" id="1618677"/>
    <lineage>
        <taxon>Bacteria</taxon>
        <taxon>Candidatus Kueneniibacteriota</taxon>
    </lineage>
</organism>
<dbReference type="Gene3D" id="3.90.550.10">
    <property type="entry name" value="Spore Coat Polysaccharide Biosynthesis Protein SpsA, Chain A"/>
    <property type="match status" value="1"/>
</dbReference>
<comment type="caution">
    <text evidence="2">The sequence shown here is derived from an EMBL/GenBank/DDBJ whole genome shotgun (WGS) entry which is preliminary data.</text>
</comment>